<dbReference type="SUPFAM" id="SSF52833">
    <property type="entry name" value="Thioredoxin-like"/>
    <property type="match status" value="1"/>
</dbReference>
<name>A0AA41QQH1_9HYPH</name>
<keyword evidence="1" id="KW-0732">Signal</keyword>
<evidence type="ECO:0000313" key="3">
    <source>
        <dbReference type="Proteomes" id="UP001156140"/>
    </source>
</evidence>
<evidence type="ECO:0000313" key="2">
    <source>
        <dbReference type="EMBL" id="MCI0129150.1"/>
    </source>
</evidence>
<dbReference type="InterPro" id="IPR010634">
    <property type="entry name" value="DUF1223"/>
</dbReference>
<reference evidence="2" key="1">
    <citation type="submission" date="2022-03" db="EMBL/GenBank/DDBJ databases">
        <title>The complete genome sequence of a Methyloterrigena soli.</title>
        <authorList>
            <person name="Zi Z."/>
        </authorList>
    </citation>
    <scope>NUCLEOTIDE SEQUENCE</scope>
    <source>
        <strain evidence="2">M48</strain>
    </source>
</reference>
<evidence type="ECO:0000256" key="1">
    <source>
        <dbReference type="SAM" id="SignalP"/>
    </source>
</evidence>
<dbReference type="RefSeq" id="WP_281737112.1">
    <property type="nucleotide sequence ID" value="NZ_JAKETQ010000004.1"/>
</dbReference>
<dbReference type="AlphaFoldDB" id="A0AA41QQH1"/>
<feature type="signal peptide" evidence="1">
    <location>
        <begin position="1"/>
        <end position="21"/>
    </location>
</feature>
<dbReference type="Proteomes" id="UP001156140">
    <property type="component" value="Unassembled WGS sequence"/>
</dbReference>
<dbReference type="InterPro" id="IPR036249">
    <property type="entry name" value="Thioredoxin-like_sf"/>
</dbReference>
<accession>A0AA41QQH1</accession>
<dbReference type="EMBL" id="JALAZD010000004">
    <property type="protein sequence ID" value="MCI0129150.1"/>
    <property type="molecule type" value="Genomic_DNA"/>
</dbReference>
<dbReference type="PANTHER" id="PTHR36057:SF1">
    <property type="entry name" value="LIPOPROTEIN LIPID ATTACHMENT SITE-LIKE PROTEIN, PUTATIVE (DUF1223)-RELATED"/>
    <property type="match status" value="1"/>
</dbReference>
<organism evidence="2 3">
    <name type="scientific">Paradevosia shaoguanensis</name>
    <dbReference type="NCBI Taxonomy" id="1335043"/>
    <lineage>
        <taxon>Bacteria</taxon>
        <taxon>Pseudomonadati</taxon>
        <taxon>Pseudomonadota</taxon>
        <taxon>Alphaproteobacteria</taxon>
        <taxon>Hyphomicrobiales</taxon>
        <taxon>Devosiaceae</taxon>
        <taxon>Paradevosia</taxon>
    </lineage>
</organism>
<gene>
    <name evidence="2" type="ORF">ML536_20140</name>
</gene>
<dbReference type="PANTHER" id="PTHR36057">
    <property type="match status" value="1"/>
</dbReference>
<proteinExistence type="predicted"/>
<sequence>MIFRPLLGTFLGLVLALPANAVEVRVQPKAVLELFTSQGCVSCPPADALLAKLAQQPGVIALSYHVDYWDYIGWHDTFGAKANTTHQKNYAARWRSGRIYTPQMVVNGFKGVVGSRQREIDAAMAMTKLSLPVSLDTSNGMLTVDIEGQAGLGDSVVWLVTYVDRADVDIEKGENEGKRVTYTNVVTSRQAVGMWEPGAGAHLKLPLSEVITDKNNGAVIIVQEEENGLPGNILGAAAFQQ</sequence>
<dbReference type="Pfam" id="PF06764">
    <property type="entry name" value="DUF1223"/>
    <property type="match status" value="1"/>
</dbReference>
<feature type="chain" id="PRO_5041260919" evidence="1">
    <location>
        <begin position="22"/>
        <end position="241"/>
    </location>
</feature>
<protein>
    <submittedName>
        <fullName evidence="2">DUF1223 domain-containing protein</fullName>
    </submittedName>
</protein>
<comment type="caution">
    <text evidence="2">The sequence shown here is derived from an EMBL/GenBank/DDBJ whole genome shotgun (WGS) entry which is preliminary data.</text>
</comment>
<keyword evidence="3" id="KW-1185">Reference proteome</keyword>